<name>A0A176ZJL2_9BRAD</name>
<dbReference type="GeneID" id="32585143"/>
<organism evidence="1 2">
    <name type="scientific">Bradyrhizobium neotropicale</name>
    <dbReference type="NCBI Taxonomy" id="1497615"/>
    <lineage>
        <taxon>Bacteria</taxon>
        <taxon>Pseudomonadati</taxon>
        <taxon>Pseudomonadota</taxon>
        <taxon>Alphaproteobacteria</taxon>
        <taxon>Hyphomicrobiales</taxon>
        <taxon>Nitrobacteraceae</taxon>
        <taxon>Bradyrhizobium</taxon>
    </lineage>
</organism>
<accession>A0A176ZJL2</accession>
<evidence type="ECO:0000313" key="1">
    <source>
        <dbReference type="EMBL" id="OAF20005.1"/>
    </source>
</evidence>
<dbReference type="EMBL" id="LSEF01000008">
    <property type="protein sequence ID" value="OAF20005.1"/>
    <property type="molecule type" value="Genomic_DNA"/>
</dbReference>
<keyword evidence="2" id="KW-1185">Reference proteome</keyword>
<dbReference type="AlphaFoldDB" id="A0A176ZJL2"/>
<proteinExistence type="predicted"/>
<dbReference type="Proteomes" id="UP000077173">
    <property type="component" value="Unassembled WGS sequence"/>
</dbReference>
<evidence type="ECO:0000313" key="2">
    <source>
        <dbReference type="Proteomes" id="UP000077173"/>
    </source>
</evidence>
<reference evidence="1 2" key="1">
    <citation type="submission" date="2016-02" db="EMBL/GenBank/DDBJ databases">
        <title>Draft genome sequence of the strain BR 10247T Bradyrhizobium neotropicale isolated from nodules of Centrolobium paraense.</title>
        <authorList>
            <person name="Simoes-Araujo J.L."/>
            <person name="Barauna A.C."/>
            <person name="Silva K."/>
            <person name="Zilli J.E."/>
        </authorList>
    </citation>
    <scope>NUCLEOTIDE SEQUENCE [LARGE SCALE GENOMIC DNA]</scope>
    <source>
        <strain evidence="1 2">BR 10247</strain>
    </source>
</reference>
<comment type="caution">
    <text evidence="1">The sequence shown here is derived from an EMBL/GenBank/DDBJ whole genome shotgun (WGS) entry which is preliminary data.</text>
</comment>
<protein>
    <submittedName>
        <fullName evidence="1">Uncharacterized protein</fullName>
    </submittedName>
</protein>
<sequence length="253" mass="27280">MDQSFYQRFACRARQHRSTAAHHRKHPLLIAMFCAVCIFQFATESRAQCSARDVLQKQLKLKPASSAHAPVTPIRSVVDPPAWKKITLGNFSNSLTLRNALDANGCHVGGSAEEVLARPAFIVSSRKKNVELVTVSAAELGFKTDTVTLASIYARAKRLGFGIAPAEIGPQLRLQYLDQPTGEFLIIGMDSIKTWSGEEIILTVANGGAGLILIGQDGSADAAISATSRLVFERPTEAAPVDQLERAAAFLPP</sequence>
<gene>
    <name evidence="1" type="ORF">AXW67_34260</name>
</gene>